<gene>
    <name evidence="1" type="ORF">PACLA_8A076309</name>
</gene>
<evidence type="ECO:0000313" key="1">
    <source>
        <dbReference type="EMBL" id="CAB4021269.1"/>
    </source>
</evidence>
<sequence length="132" mass="15433">MLVLFEECLYNDSVVFESYCGSIDSQGSFVFSVLYRGFVFNAHVYIDSYLTHVDLHRVSGNNTYTDALGDYVDTVVDAFWLYCYNEVDVRAIFDSEETIRRKLFLKHRIYLSDIRIWRGMFSTARRNANAFG</sequence>
<organism evidence="1 2">
    <name type="scientific">Paramuricea clavata</name>
    <name type="common">Red gorgonian</name>
    <name type="synonym">Violescent sea-whip</name>
    <dbReference type="NCBI Taxonomy" id="317549"/>
    <lineage>
        <taxon>Eukaryota</taxon>
        <taxon>Metazoa</taxon>
        <taxon>Cnidaria</taxon>
        <taxon>Anthozoa</taxon>
        <taxon>Octocorallia</taxon>
        <taxon>Malacalcyonacea</taxon>
        <taxon>Plexauridae</taxon>
        <taxon>Paramuricea</taxon>
    </lineage>
</organism>
<proteinExistence type="predicted"/>
<protein>
    <submittedName>
        <fullName evidence="1">Uncharacterized protein</fullName>
    </submittedName>
</protein>
<comment type="caution">
    <text evidence="1">The sequence shown here is derived from an EMBL/GenBank/DDBJ whole genome shotgun (WGS) entry which is preliminary data.</text>
</comment>
<accession>A0A7D9J3P8</accession>
<dbReference type="EMBL" id="CACRXK020011345">
    <property type="protein sequence ID" value="CAB4021269.1"/>
    <property type="molecule type" value="Genomic_DNA"/>
</dbReference>
<evidence type="ECO:0000313" key="2">
    <source>
        <dbReference type="Proteomes" id="UP001152795"/>
    </source>
</evidence>
<dbReference type="Proteomes" id="UP001152795">
    <property type="component" value="Unassembled WGS sequence"/>
</dbReference>
<dbReference type="AlphaFoldDB" id="A0A7D9J3P8"/>
<reference evidence="1" key="1">
    <citation type="submission" date="2020-04" db="EMBL/GenBank/DDBJ databases">
        <authorList>
            <person name="Alioto T."/>
            <person name="Alioto T."/>
            <person name="Gomez Garrido J."/>
        </authorList>
    </citation>
    <scope>NUCLEOTIDE SEQUENCE</scope>
    <source>
        <strain evidence="1">A484AB</strain>
    </source>
</reference>
<keyword evidence="2" id="KW-1185">Reference proteome</keyword>
<name>A0A7D9J3P8_PARCT</name>